<gene>
    <name evidence="1" type="ORF">ABEB36_001784</name>
</gene>
<name>A0ABD1FFT0_HYPHA</name>
<comment type="caution">
    <text evidence="1">The sequence shown here is derived from an EMBL/GenBank/DDBJ whole genome shotgun (WGS) entry which is preliminary data.</text>
</comment>
<accession>A0ABD1FFT0</accession>
<dbReference type="Proteomes" id="UP001566132">
    <property type="component" value="Unassembled WGS sequence"/>
</dbReference>
<reference evidence="1 2" key="1">
    <citation type="submission" date="2024-05" db="EMBL/GenBank/DDBJ databases">
        <title>Genetic variation in Jamaican populations of the coffee berry borer (Hypothenemus hampei).</title>
        <authorList>
            <person name="Errbii M."/>
            <person name="Myrie A."/>
        </authorList>
    </citation>
    <scope>NUCLEOTIDE SEQUENCE [LARGE SCALE GENOMIC DNA]</scope>
    <source>
        <strain evidence="1">JA-Hopewell-2020-01-JO</strain>
        <tissue evidence="1">Whole body</tissue>
    </source>
</reference>
<sequence length="121" mass="13712">MGVKILELQVVPESVLKYHLVISLPFAKTLKRAPVDGNYKLATFRVRPVLERERGSQKQFKTVLVAIGCQTRQPYSFVNMNDLNVIEKVSDLLGYHTETQYPKENLRAKLVSFGQCGDDAD</sequence>
<evidence type="ECO:0000313" key="1">
    <source>
        <dbReference type="EMBL" id="KAL1518112.1"/>
    </source>
</evidence>
<organism evidence="1 2">
    <name type="scientific">Hypothenemus hampei</name>
    <name type="common">Coffee berry borer</name>
    <dbReference type="NCBI Taxonomy" id="57062"/>
    <lineage>
        <taxon>Eukaryota</taxon>
        <taxon>Metazoa</taxon>
        <taxon>Ecdysozoa</taxon>
        <taxon>Arthropoda</taxon>
        <taxon>Hexapoda</taxon>
        <taxon>Insecta</taxon>
        <taxon>Pterygota</taxon>
        <taxon>Neoptera</taxon>
        <taxon>Endopterygota</taxon>
        <taxon>Coleoptera</taxon>
        <taxon>Polyphaga</taxon>
        <taxon>Cucujiformia</taxon>
        <taxon>Curculionidae</taxon>
        <taxon>Scolytinae</taxon>
        <taxon>Hypothenemus</taxon>
    </lineage>
</organism>
<proteinExistence type="predicted"/>
<protein>
    <submittedName>
        <fullName evidence="1">Uncharacterized protein</fullName>
    </submittedName>
</protein>
<dbReference type="EMBL" id="JBDJPC010000001">
    <property type="protein sequence ID" value="KAL1518112.1"/>
    <property type="molecule type" value="Genomic_DNA"/>
</dbReference>
<evidence type="ECO:0000313" key="2">
    <source>
        <dbReference type="Proteomes" id="UP001566132"/>
    </source>
</evidence>
<keyword evidence="2" id="KW-1185">Reference proteome</keyword>
<dbReference type="AlphaFoldDB" id="A0ABD1FFT0"/>